<sequence>MFEWGKRTSAVGGKAKVPKYSYNSKTEHTLCQWAQLAAERKKLLVYRVNLDKFEGSPLSRRKAEDVLNECDVFPTNLIDIKRASPRWQDCQMSSKESVETKFGEVALMLEVPPPNILGVIRRGFSCPVTYFSKGDESPGMEWIEFLKEFRVLVPPDKIFRNHKYYNEVLVVGRPSLDINALETRRVQVVGILCTRAYVSEGLKDRGATRMAILNRLRKLNPSLSVTVV</sequence>
<accession>A0A1B2F162</accession>
<dbReference type="EMBL" id="CP016634">
    <property type="protein sequence ID" value="ANY85938.1"/>
    <property type="molecule type" value="Genomic_DNA"/>
</dbReference>
<name>A0A1B2F162_PSEPU</name>
<dbReference type="AlphaFoldDB" id="A0A1B2F162"/>
<protein>
    <submittedName>
        <fullName evidence="1">Uncharacterized protein</fullName>
    </submittedName>
</protein>
<reference evidence="1" key="1">
    <citation type="submission" date="2016-07" db="EMBL/GenBank/DDBJ databases">
        <title>New class B carbapenemase carried by novel plasmid in Pseudomonas putida enviromental strain in eastern Amazonia.</title>
        <authorList>
            <person name="Souza C.O."/>
            <person name="Lima K.V."/>
            <person name="Brasiliense D.M."/>
            <person name="Perez-Chaparro P.J."/>
            <person name="Mamizuka E.M."/>
            <person name="Lima M.O."/>
            <person name="Lima L.N."/>
            <person name="McCulloch J.A."/>
        </authorList>
    </citation>
    <scope>NUCLEOTIDE SEQUENCE [LARGE SCALE GENOMIC DNA]</scope>
    <source>
        <strain evidence="1">IEC33019</strain>
    </source>
</reference>
<dbReference type="RefSeq" id="WP_070091650.1">
    <property type="nucleotide sequence ID" value="NZ_CP016634.1"/>
</dbReference>
<evidence type="ECO:0000313" key="1">
    <source>
        <dbReference type="EMBL" id="ANY85938.1"/>
    </source>
</evidence>
<proteinExistence type="predicted"/>
<gene>
    <name evidence="1" type="ORF">IEC33019_0334</name>
</gene>
<organism evidence="1">
    <name type="scientific">Pseudomonas putida</name>
    <name type="common">Arthrobacter siderocapsulatus</name>
    <dbReference type="NCBI Taxonomy" id="303"/>
    <lineage>
        <taxon>Bacteria</taxon>
        <taxon>Pseudomonadati</taxon>
        <taxon>Pseudomonadota</taxon>
        <taxon>Gammaproteobacteria</taxon>
        <taxon>Pseudomonadales</taxon>
        <taxon>Pseudomonadaceae</taxon>
        <taxon>Pseudomonas</taxon>
    </lineage>
</organism>